<dbReference type="NCBIfam" id="NF045515">
    <property type="entry name" value="Glp_gephyrin"/>
    <property type="match status" value="1"/>
</dbReference>
<dbReference type="InterPro" id="IPR036688">
    <property type="entry name" value="MoeA_C_domain_IV_sf"/>
</dbReference>
<proteinExistence type="inferred from homology"/>
<keyword evidence="6" id="KW-0808">Transferase</keyword>
<evidence type="ECO:0000256" key="5">
    <source>
        <dbReference type="ARBA" id="ARBA00047317"/>
    </source>
</evidence>
<dbReference type="InterPro" id="IPR036135">
    <property type="entry name" value="MoeA_linker/N_sf"/>
</dbReference>
<dbReference type="SMART" id="SM00852">
    <property type="entry name" value="MoCF_biosynth"/>
    <property type="match status" value="1"/>
</dbReference>
<name>A0ABP9QXR8_9GAMM</name>
<dbReference type="SUPFAM" id="SSF63867">
    <property type="entry name" value="MoeA C-terminal domain-like"/>
    <property type="match status" value="1"/>
</dbReference>
<sequence length="415" mass="44364">MTLSCFALGERMLDVDEALTSLSELVAARLPAERLPLTAAARRVLAKECISPIDVPQNTNAAMDGIALAWPAPTRVTLVGEVLAGHRFESPLGYAEAVSITTGAPLPEGADTVIMHEQLDIDVRSRLARIHQPQRVSRGQNVRHAGEDIVRGSCAVAAGTRLRPQHLGLLASLGVDSIEVVRRPRVAIFSTGDEVTSPGEALGAAGVYDANRYSLRGLLEALGCEVDDLGILADRPEAIRDALTGAATRADMVITSGGVSSGQADWIKPALSSIGRLGFWRIAMRPGRPLAFGMLGENEVPFFGLPGNPVAVMVTFLQFVQPLLRRLQGEYAWQPTRWSAIADEAMRSRSGRVDFHRGVYRIDATGQLHVRTTGHQGSGILSSMAAANCLIEIEASRGDIGEGETVLLQPFGELT</sequence>
<dbReference type="PANTHER" id="PTHR10192">
    <property type="entry name" value="MOLYBDOPTERIN BIOSYNTHESIS PROTEIN"/>
    <property type="match status" value="1"/>
</dbReference>
<protein>
    <recommendedName>
        <fullName evidence="6">Molybdopterin molybdenumtransferase</fullName>
        <ecNumber evidence="6">2.10.1.1</ecNumber>
    </recommendedName>
</protein>
<dbReference type="Pfam" id="PF00994">
    <property type="entry name" value="MoCF_biosynth"/>
    <property type="match status" value="1"/>
</dbReference>
<comment type="caution">
    <text evidence="8">The sequence shown here is derived from an EMBL/GenBank/DDBJ whole genome shotgun (WGS) entry which is preliminary data.</text>
</comment>
<dbReference type="Proteomes" id="UP001500074">
    <property type="component" value="Unassembled WGS sequence"/>
</dbReference>
<dbReference type="PANTHER" id="PTHR10192:SF31">
    <property type="entry name" value="MOLYBDOPTERIN MOLYBDENUMTRANSFERASE"/>
    <property type="match status" value="1"/>
</dbReference>
<evidence type="ECO:0000259" key="7">
    <source>
        <dbReference type="SMART" id="SM00852"/>
    </source>
</evidence>
<evidence type="ECO:0000313" key="9">
    <source>
        <dbReference type="Proteomes" id="UP001500074"/>
    </source>
</evidence>
<comment type="function">
    <text evidence="1 6">Catalyzes the insertion of molybdate into adenylated molybdopterin with the concomitant release of AMP.</text>
</comment>
<comment type="cofactor">
    <cofactor evidence="6">
        <name>Mg(2+)</name>
        <dbReference type="ChEBI" id="CHEBI:18420"/>
    </cofactor>
</comment>
<organism evidence="8 9">
    <name type="scientific">Modicisalibacter zincidurans</name>
    <dbReference type="NCBI Taxonomy" id="1178777"/>
    <lineage>
        <taxon>Bacteria</taxon>
        <taxon>Pseudomonadati</taxon>
        <taxon>Pseudomonadota</taxon>
        <taxon>Gammaproteobacteria</taxon>
        <taxon>Oceanospirillales</taxon>
        <taxon>Halomonadaceae</taxon>
        <taxon>Modicisalibacter</taxon>
    </lineage>
</organism>
<dbReference type="Pfam" id="PF03454">
    <property type="entry name" value="MoeA_C"/>
    <property type="match status" value="1"/>
</dbReference>
<evidence type="ECO:0000256" key="2">
    <source>
        <dbReference type="ARBA" id="ARBA00005046"/>
    </source>
</evidence>
<feature type="domain" description="MoaB/Mog" evidence="7">
    <location>
        <begin position="187"/>
        <end position="326"/>
    </location>
</feature>
<dbReference type="InterPro" id="IPR038987">
    <property type="entry name" value="MoeA-like"/>
</dbReference>
<dbReference type="EMBL" id="BAABKI010000002">
    <property type="protein sequence ID" value="GAA5169243.1"/>
    <property type="molecule type" value="Genomic_DNA"/>
</dbReference>
<dbReference type="RefSeq" id="WP_031383805.1">
    <property type="nucleotide sequence ID" value="NZ_BAABKI010000002.1"/>
</dbReference>
<evidence type="ECO:0000256" key="1">
    <source>
        <dbReference type="ARBA" id="ARBA00002901"/>
    </source>
</evidence>
<dbReference type="InterPro" id="IPR001453">
    <property type="entry name" value="MoaB/Mog_dom"/>
</dbReference>
<dbReference type="SUPFAM" id="SSF53218">
    <property type="entry name" value="Molybdenum cofactor biosynthesis proteins"/>
    <property type="match status" value="1"/>
</dbReference>
<dbReference type="Pfam" id="PF03453">
    <property type="entry name" value="MoeA_N"/>
    <property type="match status" value="1"/>
</dbReference>
<evidence type="ECO:0000256" key="3">
    <source>
        <dbReference type="ARBA" id="ARBA00010763"/>
    </source>
</evidence>
<dbReference type="Gene3D" id="2.170.190.11">
    <property type="entry name" value="Molybdopterin biosynthesis moea protein, domain 3"/>
    <property type="match status" value="1"/>
</dbReference>
<keyword evidence="6" id="KW-0500">Molybdenum</keyword>
<keyword evidence="6" id="KW-0479">Metal-binding</keyword>
<accession>A0ABP9QXR8</accession>
<dbReference type="InterPro" id="IPR005110">
    <property type="entry name" value="MoeA_linker/N"/>
</dbReference>
<dbReference type="InterPro" id="IPR005111">
    <property type="entry name" value="MoeA_C_domain_IV"/>
</dbReference>
<dbReference type="Gene3D" id="2.40.340.10">
    <property type="entry name" value="MoeA, C-terminal, domain IV"/>
    <property type="match status" value="1"/>
</dbReference>
<dbReference type="PROSITE" id="PS01079">
    <property type="entry name" value="MOCF_BIOSYNTHESIS_2"/>
    <property type="match status" value="1"/>
</dbReference>
<keyword evidence="9" id="KW-1185">Reference proteome</keyword>
<comment type="pathway">
    <text evidence="2 6">Cofactor biosynthesis; molybdopterin biosynthesis.</text>
</comment>
<comment type="similarity">
    <text evidence="3 6">Belongs to the MoeA family.</text>
</comment>
<dbReference type="CDD" id="cd00887">
    <property type="entry name" value="MoeA"/>
    <property type="match status" value="1"/>
</dbReference>
<keyword evidence="6" id="KW-0460">Magnesium</keyword>
<reference evidence="9" key="1">
    <citation type="journal article" date="2019" name="Int. J. Syst. Evol. Microbiol.">
        <title>The Global Catalogue of Microorganisms (GCM) 10K type strain sequencing project: providing services to taxonomists for standard genome sequencing and annotation.</title>
        <authorList>
            <consortium name="The Broad Institute Genomics Platform"/>
            <consortium name="The Broad Institute Genome Sequencing Center for Infectious Disease"/>
            <person name="Wu L."/>
            <person name="Ma J."/>
        </authorList>
    </citation>
    <scope>NUCLEOTIDE SEQUENCE [LARGE SCALE GENOMIC DNA]</scope>
    <source>
        <strain evidence="9">JCM 18472</strain>
    </source>
</reference>
<comment type="catalytic activity">
    <reaction evidence="5">
        <text>adenylyl-molybdopterin + molybdate = Mo-molybdopterin + AMP + H(+)</text>
        <dbReference type="Rhea" id="RHEA:35047"/>
        <dbReference type="ChEBI" id="CHEBI:15378"/>
        <dbReference type="ChEBI" id="CHEBI:36264"/>
        <dbReference type="ChEBI" id="CHEBI:62727"/>
        <dbReference type="ChEBI" id="CHEBI:71302"/>
        <dbReference type="ChEBI" id="CHEBI:456215"/>
        <dbReference type="EC" id="2.10.1.1"/>
    </reaction>
</comment>
<dbReference type="Gene3D" id="3.40.980.10">
    <property type="entry name" value="MoaB/Mog-like domain"/>
    <property type="match status" value="1"/>
</dbReference>
<evidence type="ECO:0000256" key="6">
    <source>
        <dbReference type="RuleBase" id="RU365090"/>
    </source>
</evidence>
<dbReference type="InterPro" id="IPR008284">
    <property type="entry name" value="MoCF_biosynth_CS"/>
</dbReference>
<dbReference type="SUPFAM" id="SSF63882">
    <property type="entry name" value="MoeA N-terminal region -like"/>
    <property type="match status" value="1"/>
</dbReference>
<dbReference type="EC" id="2.10.1.1" evidence="6"/>
<dbReference type="InterPro" id="IPR036425">
    <property type="entry name" value="MoaB/Mog-like_dom_sf"/>
</dbReference>
<gene>
    <name evidence="8" type="ORF">GCM10023342_00800</name>
</gene>
<keyword evidence="4 6" id="KW-0501">Molybdenum cofactor biosynthesis</keyword>
<dbReference type="Gene3D" id="3.90.105.10">
    <property type="entry name" value="Molybdopterin biosynthesis moea protein, domain 2"/>
    <property type="match status" value="1"/>
</dbReference>
<evidence type="ECO:0000256" key="4">
    <source>
        <dbReference type="ARBA" id="ARBA00023150"/>
    </source>
</evidence>
<evidence type="ECO:0000313" key="8">
    <source>
        <dbReference type="EMBL" id="GAA5169243.1"/>
    </source>
</evidence>
<dbReference type="NCBIfam" id="TIGR00177">
    <property type="entry name" value="molyb_syn"/>
    <property type="match status" value="1"/>
</dbReference>